<dbReference type="GO" id="GO:0005353">
    <property type="term" value="F:fructose transmembrane transporter activity"/>
    <property type="evidence" value="ECO:0007669"/>
    <property type="project" value="UniProtKB-ARBA"/>
</dbReference>
<dbReference type="InterPro" id="IPR045263">
    <property type="entry name" value="GLUT"/>
</dbReference>
<evidence type="ECO:0000256" key="9">
    <source>
        <dbReference type="SAM" id="Phobius"/>
    </source>
</evidence>
<evidence type="ECO:0000256" key="8">
    <source>
        <dbReference type="SAM" id="MobiDB-lite"/>
    </source>
</evidence>
<dbReference type="InterPro" id="IPR036259">
    <property type="entry name" value="MFS_trans_sf"/>
</dbReference>
<dbReference type="Proteomes" id="UP001283361">
    <property type="component" value="Unassembled WGS sequence"/>
</dbReference>
<keyword evidence="12" id="KW-1185">Reference proteome</keyword>
<dbReference type="EMBL" id="JAWDGP010003236">
    <property type="protein sequence ID" value="KAK3776225.1"/>
    <property type="molecule type" value="Genomic_DNA"/>
</dbReference>
<keyword evidence="6 9" id="KW-0472">Membrane</keyword>
<feature type="transmembrane region" description="Helical" evidence="9">
    <location>
        <begin position="360"/>
        <end position="382"/>
    </location>
</feature>
<protein>
    <recommendedName>
        <fullName evidence="10">Major facilitator superfamily (MFS) profile domain-containing protein</fullName>
    </recommendedName>
</protein>
<dbReference type="FunFam" id="1.20.1250.20:FF:001511">
    <property type="entry name" value="Solute carrier family 2, facilitated glucose transporter member 5"/>
    <property type="match status" value="1"/>
</dbReference>
<comment type="similarity">
    <text evidence="7">Belongs to the major facilitator superfamily. Sugar transporter (TC 2.A.1.1) family.</text>
</comment>
<evidence type="ECO:0000256" key="2">
    <source>
        <dbReference type="ARBA" id="ARBA00022448"/>
    </source>
</evidence>
<feature type="transmembrane region" description="Helical" evidence="9">
    <location>
        <begin position="427"/>
        <end position="451"/>
    </location>
</feature>
<proteinExistence type="inferred from homology"/>
<comment type="subcellular location">
    <subcellularLocation>
        <location evidence="1">Cell membrane</location>
        <topology evidence="1">Multi-pass membrane protein</topology>
    </subcellularLocation>
</comment>
<accession>A0AAE0ZVB7</accession>
<sequence>MRQKKVDQMEMLLEQTEDTGSSKRRDGSKKVVTFRLALTVTGAALGSFPFGYNMGSVNAPESLIRDFIDTTERRRNGSGFTEHALTTVWALTAAIFAVGGCLGAATGGWWATKFGRRNGSLLASSLGVVAGSLMMSCRAARSYELIIIGRLIVGIQCGLFTALTPLYLAEISPVETRGAVGGVHQLALVTGMLTAQILGFPIFLGTERSWHVLLGLTALPSVLQALILPFCPHSPRYLLTVKQDRAGCKQALEALRGTSDVEAEMELLEQETDSQKITPLSIYELLVNSSLRQPLVIGVVLHLSQQINGIMGVFFYSTRLFQDAGLSEHAAKYTTSALGVVMVTMGILTVPLVDRAGRRTLLLLGLGGMAVMGALVTAGLALREAVPGFNILSIIFILIFVVFFALGPAPVPWLIAPELFTHDARAAAVSVCVLVNWTGNFLVGFGFPLLHVLLKDFVFLPFTAALILFFIFVYFKLPETKGKSFREISSLMGSRETLLSKSELIGQLNLTTKESTPRVKQRSSDITQATETVSDKEDIENPVTYGSTDQVILSQKNP</sequence>
<feature type="transmembrane region" description="Helical" evidence="9">
    <location>
        <begin position="180"/>
        <end position="204"/>
    </location>
</feature>
<feature type="transmembrane region" description="Helical" evidence="9">
    <location>
        <begin position="388"/>
        <end position="415"/>
    </location>
</feature>
<reference evidence="11" key="1">
    <citation type="journal article" date="2023" name="G3 (Bethesda)">
        <title>A reference genome for the long-term kleptoplast-retaining sea slug Elysia crispata morphotype clarki.</title>
        <authorList>
            <person name="Eastman K.E."/>
            <person name="Pendleton A.L."/>
            <person name="Shaikh M.A."/>
            <person name="Suttiyut T."/>
            <person name="Ogas R."/>
            <person name="Tomko P."/>
            <person name="Gavelis G."/>
            <person name="Widhalm J.R."/>
            <person name="Wisecaver J.H."/>
        </authorList>
    </citation>
    <scope>NUCLEOTIDE SEQUENCE</scope>
    <source>
        <strain evidence="11">ECLA1</strain>
    </source>
</reference>
<feature type="transmembrane region" description="Helical" evidence="9">
    <location>
        <begin position="147"/>
        <end position="168"/>
    </location>
</feature>
<dbReference type="GO" id="GO:0005886">
    <property type="term" value="C:plasma membrane"/>
    <property type="evidence" value="ECO:0007669"/>
    <property type="project" value="UniProtKB-SubCell"/>
</dbReference>
<evidence type="ECO:0000259" key="10">
    <source>
        <dbReference type="PROSITE" id="PS50850"/>
    </source>
</evidence>
<evidence type="ECO:0000256" key="6">
    <source>
        <dbReference type="ARBA" id="ARBA00023136"/>
    </source>
</evidence>
<dbReference type="PROSITE" id="PS50850">
    <property type="entry name" value="MFS"/>
    <property type="match status" value="1"/>
</dbReference>
<dbReference type="GO" id="GO:1990539">
    <property type="term" value="P:fructose import across plasma membrane"/>
    <property type="evidence" value="ECO:0007669"/>
    <property type="project" value="UniProtKB-ARBA"/>
</dbReference>
<evidence type="ECO:0000313" key="12">
    <source>
        <dbReference type="Proteomes" id="UP001283361"/>
    </source>
</evidence>
<evidence type="ECO:0000256" key="1">
    <source>
        <dbReference type="ARBA" id="ARBA00004651"/>
    </source>
</evidence>
<dbReference type="SUPFAM" id="SSF103473">
    <property type="entry name" value="MFS general substrate transporter"/>
    <property type="match status" value="1"/>
</dbReference>
<organism evidence="11 12">
    <name type="scientific">Elysia crispata</name>
    <name type="common">lettuce slug</name>
    <dbReference type="NCBI Taxonomy" id="231223"/>
    <lineage>
        <taxon>Eukaryota</taxon>
        <taxon>Metazoa</taxon>
        <taxon>Spiralia</taxon>
        <taxon>Lophotrochozoa</taxon>
        <taxon>Mollusca</taxon>
        <taxon>Gastropoda</taxon>
        <taxon>Heterobranchia</taxon>
        <taxon>Euthyneura</taxon>
        <taxon>Panpulmonata</taxon>
        <taxon>Sacoglossa</taxon>
        <taxon>Placobranchoidea</taxon>
        <taxon>Plakobranchidae</taxon>
        <taxon>Elysia</taxon>
    </lineage>
</organism>
<comment type="caution">
    <text evidence="11">The sequence shown here is derived from an EMBL/GenBank/DDBJ whole genome shotgun (WGS) entry which is preliminary data.</text>
</comment>
<feature type="region of interest" description="Disordered" evidence="8">
    <location>
        <begin position="517"/>
        <end position="542"/>
    </location>
</feature>
<keyword evidence="2 7" id="KW-0813">Transport</keyword>
<feature type="transmembrane region" description="Helical" evidence="9">
    <location>
        <begin position="32"/>
        <end position="52"/>
    </location>
</feature>
<keyword evidence="4 9" id="KW-0812">Transmembrane</keyword>
<feature type="transmembrane region" description="Helical" evidence="9">
    <location>
        <begin position="336"/>
        <end position="353"/>
    </location>
</feature>
<keyword evidence="5 9" id="KW-1133">Transmembrane helix</keyword>
<dbReference type="Gene3D" id="1.20.1250.20">
    <property type="entry name" value="MFS general substrate transporter like domains"/>
    <property type="match status" value="1"/>
</dbReference>
<feature type="transmembrane region" description="Helical" evidence="9">
    <location>
        <begin position="457"/>
        <end position="477"/>
    </location>
</feature>
<feature type="domain" description="Major facilitator superfamily (MFS) profile" evidence="10">
    <location>
        <begin position="39"/>
        <end position="481"/>
    </location>
</feature>
<dbReference type="NCBIfam" id="TIGR00879">
    <property type="entry name" value="SP"/>
    <property type="match status" value="1"/>
</dbReference>
<dbReference type="InterPro" id="IPR003663">
    <property type="entry name" value="Sugar/inositol_transpt"/>
</dbReference>
<feature type="transmembrane region" description="Helical" evidence="9">
    <location>
        <begin position="295"/>
        <end position="316"/>
    </location>
</feature>
<dbReference type="InterPro" id="IPR005828">
    <property type="entry name" value="MFS_sugar_transport-like"/>
</dbReference>
<evidence type="ECO:0000256" key="4">
    <source>
        <dbReference type="ARBA" id="ARBA00022692"/>
    </source>
</evidence>
<gene>
    <name evidence="11" type="ORF">RRG08_062408</name>
</gene>
<keyword evidence="3" id="KW-1003">Cell membrane</keyword>
<dbReference type="InterPro" id="IPR020846">
    <property type="entry name" value="MFS_dom"/>
</dbReference>
<feature type="transmembrane region" description="Helical" evidence="9">
    <location>
        <begin position="88"/>
        <end position="109"/>
    </location>
</feature>
<name>A0AAE0ZVB7_9GAST</name>
<evidence type="ECO:0000256" key="5">
    <source>
        <dbReference type="ARBA" id="ARBA00022989"/>
    </source>
</evidence>
<dbReference type="Pfam" id="PF00083">
    <property type="entry name" value="Sugar_tr"/>
    <property type="match status" value="1"/>
</dbReference>
<dbReference type="InterPro" id="IPR005829">
    <property type="entry name" value="Sugar_transporter_CS"/>
</dbReference>
<evidence type="ECO:0000313" key="11">
    <source>
        <dbReference type="EMBL" id="KAK3776225.1"/>
    </source>
</evidence>
<dbReference type="PANTHER" id="PTHR23503:SF128">
    <property type="entry name" value="GLUCOSE TRANSPORTER TYPE 1"/>
    <property type="match status" value="1"/>
</dbReference>
<evidence type="ECO:0000256" key="3">
    <source>
        <dbReference type="ARBA" id="ARBA00022475"/>
    </source>
</evidence>
<dbReference type="PROSITE" id="PS00217">
    <property type="entry name" value="SUGAR_TRANSPORT_2"/>
    <property type="match status" value="1"/>
</dbReference>
<dbReference type="PANTHER" id="PTHR23503">
    <property type="entry name" value="SOLUTE CARRIER FAMILY 2"/>
    <property type="match status" value="1"/>
</dbReference>
<dbReference type="PRINTS" id="PR00171">
    <property type="entry name" value="SUGRTRNSPORT"/>
</dbReference>
<dbReference type="AlphaFoldDB" id="A0AAE0ZVB7"/>
<dbReference type="PROSITE" id="PS00216">
    <property type="entry name" value="SUGAR_TRANSPORT_1"/>
    <property type="match status" value="1"/>
</dbReference>
<evidence type="ECO:0000256" key="7">
    <source>
        <dbReference type="RuleBase" id="RU003346"/>
    </source>
</evidence>